<feature type="domain" description="AGC-kinase C-terminal" evidence="10">
    <location>
        <begin position="372"/>
        <end position="445"/>
    </location>
</feature>
<dbReference type="InterPro" id="IPR000961">
    <property type="entry name" value="AGC-kinase_C"/>
</dbReference>
<dbReference type="STRING" id="984486.A0A1E3QHC8"/>
<dbReference type="InterPro" id="IPR000719">
    <property type="entry name" value="Prot_kinase_dom"/>
</dbReference>
<dbReference type="Gene3D" id="3.30.200.20">
    <property type="entry name" value="Phosphorylase Kinase, domain 1"/>
    <property type="match status" value="1"/>
</dbReference>
<dbReference type="SMART" id="SM00220">
    <property type="entry name" value="S_TKc"/>
    <property type="match status" value="1"/>
</dbReference>
<evidence type="ECO:0000256" key="7">
    <source>
        <dbReference type="PROSITE-ProRule" id="PRU10141"/>
    </source>
</evidence>
<dbReference type="GO" id="GO:0004674">
    <property type="term" value="F:protein serine/threonine kinase activity"/>
    <property type="evidence" value="ECO:0007669"/>
    <property type="project" value="UniProtKB-KW"/>
</dbReference>
<sequence length="446" mass="50666">MVLPQVLEPSPRTPEMHEDLQGVFEFELDTPRRRSSLLTLVQKLSGMHTTELSDPRSRKSSLVPVYAANRRRSSHLRRFSVSSAVSGLSIEDYSHHDPDSAVIEEDDEKVTMERFVPIKVLGRGAYGKVILVRDAANQKLFACKQLKKASLMVGATATRTMAEKNILASILHPNIVKLFYALQDQDKLYLILEYIPGGELFMHLQNKQLLAEDVASYYAAEMALALYHLHRVGVVYRDLKPENCLLDARGHLVLTDFGLSKTSVDDENSCKSIIGTPEYMAPEVLRGEEYSFPVDWWSLGTVIFDMMSGKPPFTGNSHKAISDKILKNKIKYPFYFSQDAQDMLNKLLNKNPSKRFKVDEDFEKFKQHRFFRKIQWKQLIGQDPAVEPPIVPIITDPILAENFDPQFTDMKLSSKGMDIAVPEEVGEDLFNGFSFTASGSFMERYL</sequence>
<dbReference type="PANTHER" id="PTHR24351">
    <property type="entry name" value="RIBOSOMAL PROTEIN S6 KINASE"/>
    <property type="match status" value="1"/>
</dbReference>
<evidence type="ECO:0000313" key="12">
    <source>
        <dbReference type="Proteomes" id="UP000094336"/>
    </source>
</evidence>
<dbReference type="Pfam" id="PF00069">
    <property type="entry name" value="Pkinase"/>
    <property type="match status" value="1"/>
</dbReference>
<evidence type="ECO:0000256" key="2">
    <source>
        <dbReference type="ARBA" id="ARBA00022553"/>
    </source>
</evidence>
<dbReference type="Proteomes" id="UP000094336">
    <property type="component" value="Unassembled WGS sequence"/>
</dbReference>
<name>A0A1E3QHC8_9ASCO</name>
<organism evidence="11 12">
    <name type="scientific">Babjeviella inositovora NRRL Y-12698</name>
    <dbReference type="NCBI Taxonomy" id="984486"/>
    <lineage>
        <taxon>Eukaryota</taxon>
        <taxon>Fungi</taxon>
        <taxon>Dikarya</taxon>
        <taxon>Ascomycota</taxon>
        <taxon>Saccharomycotina</taxon>
        <taxon>Pichiomycetes</taxon>
        <taxon>Serinales incertae sedis</taxon>
        <taxon>Babjeviella</taxon>
    </lineage>
</organism>
<protein>
    <recommendedName>
        <fullName evidence="13">Protein kinase domain-containing protein</fullName>
    </recommendedName>
</protein>
<dbReference type="Gene3D" id="1.10.510.10">
    <property type="entry name" value="Transferase(Phosphotransferase) domain 1"/>
    <property type="match status" value="1"/>
</dbReference>
<dbReference type="FunFam" id="3.30.200.20:FF:000042">
    <property type="entry name" value="Aurora kinase A"/>
    <property type="match status" value="1"/>
</dbReference>
<evidence type="ECO:0008006" key="13">
    <source>
        <dbReference type="Google" id="ProtNLM"/>
    </source>
</evidence>
<dbReference type="Pfam" id="PF00433">
    <property type="entry name" value="Pkinase_C"/>
    <property type="match status" value="1"/>
</dbReference>
<dbReference type="GeneID" id="30147980"/>
<keyword evidence="5" id="KW-0418">Kinase</keyword>
<dbReference type="SUPFAM" id="SSF56112">
    <property type="entry name" value="Protein kinase-like (PK-like)"/>
    <property type="match status" value="1"/>
</dbReference>
<dbReference type="CDD" id="cd05123">
    <property type="entry name" value="STKc_AGC"/>
    <property type="match status" value="1"/>
</dbReference>
<keyword evidence="6 7" id="KW-0067">ATP-binding</keyword>
<dbReference type="OrthoDB" id="63267at2759"/>
<dbReference type="PROSITE" id="PS00107">
    <property type="entry name" value="PROTEIN_KINASE_ATP"/>
    <property type="match status" value="1"/>
</dbReference>
<dbReference type="PROSITE" id="PS50011">
    <property type="entry name" value="PROTEIN_KINASE_DOM"/>
    <property type="match status" value="1"/>
</dbReference>
<dbReference type="EMBL" id="KV454443">
    <property type="protein sequence ID" value="ODQ77099.1"/>
    <property type="molecule type" value="Genomic_DNA"/>
</dbReference>
<dbReference type="InterPro" id="IPR011009">
    <property type="entry name" value="Kinase-like_dom_sf"/>
</dbReference>
<evidence type="ECO:0000259" key="10">
    <source>
        <dbReference type="PROSITE" id="PS51285"/>
    </source>
</evidence>
<dbReference type="InterPro" id="IPR017892">
    <property type="entry name" value="Pkinase_C"/>
</dbReference>
<keyword evidence="12" id="KW-1185">Reference proteome</keyword>
<dbReference type="InterPro" id="IPR017441">
    <property type="entry name" value="Protein_kinase_ATP_BS"/>
</dbReference>
<feature type="domain" description="Protein kinase" evidence="9">
    <location>
        <begin position="115"/>
        <end position="371"/>
    </location>
</feature>
<dbReference type="GO" id="GO:0005737">
    <property type="term" value="C:cytoplasm"/>
    <property type="evidence" value="ECO:0007669"/>
    <property type="project" value="EnsemblFungi"/>
</dbReference>
<evidence type="ECO:0000256" key="6">
    <source>
        <dbReference type="ARBA" id="ARBA00022840"/>
    </source>
</evidence>
<evidence type="ECO:0000256" key="4">
    <source>
        <dbReference type="ARBA" id="ARBA00022741"/>
    </source>
</evidence>
<keyword evidence="4 7" id="KW-0547">Nucleotide-binding</keyword>
<proteinExistence type="inferred from homology"/>
<evidence type="ECO:0000256" key="5">
    <source>
        <dbReference type="ARBA" id="ARBA00022777"/>
    </source>
</evidence>
<keyword evidence="2" id="KW-0597">Phosphoprotein</keyword>
<dbReference type="InterPro" id="IPR008271">
    <property type="entry name" value="Ser/Thr_kinase_AS"/>
</dbReference>
<dbReference type="GO" id="GO:0030447">
    <property type="term" value="P:filamentous growth"/>
    <property type="evidence" value="ECO:0007669"/>
    <property type="project" value="UniProtKB-ARBA"/>
</dbReference>
<dbReference type="GO" id="GO:0005524">
    <property type="term" value="F:ATP binding"/>
    <property type="evidence" value="ECO:0007669"/>
    <property type="project" value="UniProtKB-UniRule"/>
</dbReference>
<comment type="similarity">
    <text evidence="8">Belongs to the protein kinase superfamily.</text>
</comment>
<accession>A0A1E3QHC8</accession>
<evidence type="ECO:0000256" key="3">
    <source>
        <dbReference type="ARBA" id="ARBA00022679"/>
    </source>
</evidence>
<evidence type="ECO:0000259" key="9">
    <source>
        <dbReference type="PROSITE" id="PS50011"/>
    </source>
</evidence>
<evidence type="ECO:0000313" key="11">
    <source>
        <dbReference type="EMBL" id="ODQ77099.1"/>
    </source>
</evidence>
<keyword evidence="1 8" id="KW-0723">Serine/threonine-protein kinase</keyword>
<dbReference type="RefSeq" id="XP_018982427.1">
    <property type="nucleotide sequence ID" value="XM_019130127.1"/>
</dbReference>
<dbReference type="SMART" id="SM00133">
    <property type="entry name" value="S_TK_X"/>
    <property type="match status" value="1"/>
</dbReference>
<dbReference type="AlphaFoldDB" id="A0A1E3QHC8"/>
<feature type="binding site" evidence="7">
    <location>
        <position position="144"/>
    </location>
    <ligand>
        <name>ATP</name>
        <dbReference type="ChEBI" id="CHEBI:30616"/>
    </ligand>
</feature>
<gene>
    <name evidence="11" type="ORF">BABINDRAFT_163830</name>
</gene>
<keyword evidence="3" id="KW-0808">Transferase</keyword>
<reference evidence="12" key="1">
    <citation type="submission" date="2016-05" db="EMBL/GenBank/DDBJ databases">
        <title>Comparative genomics of biotechnologically important yeasts.</title>
        <authorList>
            <consortium name="DOE Joint Genome Institute"/>
            <person name="Riley R."/>
            <person name="Haridas S."/>
            <person name="Wolfe K.H."/>
            <person name="Lopes M.R."/>
            <person name="Hittinger C.T."/>
            <person name="Goker M."/>
            <person name="Salamov A."/>
            <person name="Wisecaver J."/>
            <person name="Long T.M."/>
            <person name="Aerts A.L."/>
            <person name="Barry K."/>
            <person name="Choi C."/>
            <person name="Clum A."/>
            <person name="Coughlan A.Y."/>
            <person name="Deshpande S."/>
            <person name="Douglass A.P."/>
            <person name="Hanson S.J."/>
            <person name="Klenk H.-P."/>
            <person name="Labutti K."/>
            <person name="Lapidus A."/>
            <person name="Lindquist E."/>
            <person name="Lipzen A."/>
            <person name="Meier-Kolthoff J.P."/>
            <person name="Ohm R.A."/>
            <person name="Otillar R.P."/>
            <person name="Pangilinan J."/>
            <person name="Peng Y."/>
            <person name="Rokas A."/>
            <person name="Rosa C.A."/>
            <person name="Scheuner C."/>
            <person name="Sibirny A.A."/>
            <person name="Slot J.C."/>
            <person name="Stielow J.B."/>
            <person name="Sun H."/>
            <person name="Kurtzman C.P."/>
            <person name="Blackwell M."/>
            <person name="Grigoriev I.V."/>
            <person name="Jeffries T.W."/>
        </authorList>
    </citation>
    <scope>NUCLEOTIDE SEQUENCE [LARGE SCALE GENOMIC DNA]</scope>
    <source>
        <strain evidence="12">NRRL Y-12698</strain>
    </source>
</reference>
<dbReference type="InterPro" id="IPR045270">
    <property type="entry name" value="STKc_AGC"/>
</dbReference>
<dbReference type="PROSITE" id="PS00108">
    <property type="entry name" value="PROTEIN_KINASE_ST"/>
    <property type="match status" value="1"/>
</dbReference>
<dbReference type="FunFam" id="1.10.510.10:FF:000048">
    <property type="entry name" value="Protein kinase C"/>
    <property type="match status" value="1"/>
</dbReference>
<evidence type="ECO:0000256" key="1">
    <source>
        <dbReference type="ARBA" id="ARBA00022527"/>
    </source>
</evidence>
<evidence type="ECO:0000256" key="8">
    <source>
        <dbReference type="RuleBase" id="RU000304"/>
    </source>
</evidence>
<dbReference type="PROSITE" id="PS51285">
    <property type="entry name" value="AGC_KINASE_CTER"/>
    <property type="match status" value="1"/>
</dbReference>